<organism evidence="2 3">
    <name type="scientific">Nocardiopsis sediminis</name>
    <dbReference type="NCBI Taxonomy" id="1778267"/>
    <lineage>
        <taxon>Bacteria</taxon>
        <taxon>Bacillati</taxon>
        <taxon>Actinomycetota</taxon>
        <taxon>Actinomycetes</taxon>
        <taxon>Streptosporangiales</taxon>
        <taxon>Nocardiopsidaceae</taxon>
        <taxon>Nocardiopsis</taxon>
    </lineage>
</organism>
<sequence length="194" mass="22177">MTAGRKQARHISWAEFEGFFDEFEYSAFRLETLQTYSAEHEEREFADFLAGTHDLSPDIGEWGEEVSSGIARGRRYDRVHVVTEPLSDYVRFECVTGYRQSVLAGENIRILPVPEGQWPSGLPRLDYWLFDSHVLVHMDYGLDGSLISPVVIGDPRQIVAANAWRDRAMHLSLPFAEYDARFNDAMYPLETASP</sequence>
<name>A0ABV8FP47_9ACTN</name>
<feature type="domain" description="DUF6879" evidence="1">
    <location>
        <begin position="14"/>
        <end position="178"/>
    </location>
</feature>
<gene>
    <name evidence="2" type="ORF">ACFOVU_18400</name>
</gene>
<proteinExistence type="predicted"/>
<comment type="caution">
    <text evidence="2">The sequence shown here is derived from an EMBL/GenBank/DDBJ whole genome shotgun (WGS) entry which is preliminary data.</text>
</comment>
<dbReference type="RefSeq" id="WP_378535294.1">
    <property type="nucleotide sequence ID" value="NZ_JBHSBH010000012.1"/>
</dbReference>
<accession>A0ABV8FP47</accession>
<dbReference type="EMBL" id="JBHSBH010000012">
    <property type="protein sequence ID" value="MFC3997911.1"/>
    <property type="molecule type" value="Genomic_DNA"/>
</dbReference>
<dbReference type="Proteomes" id="UP001595847">
    <property type="component" value="Unassembled WGS sequence"/>
</dbReference>
<keyword evidence="3" id="KW-1185">Reference proteome</keyword>
<reference evidence="3" key="1">
    <citation type="journal article" date="2019" name="Int. J. Syst. Evol. Microbiol.">
        <title>The Global Catalogue of Microorganisms (GCM) 10K type strain sequencing project: providing services to taxonomists for standard genome sequencing and annotation.</title>
        <authorList>
            <consortium name="The Broad Institute Genomics Platform"/>
            <consortium name="The Broad Institute Genome Sequencing Center for Infectious Disease"/>
            <person name="Wu L."/>
            <person name="Ma J."/>
        </authorList>
    </citation>
    <scope>NUCLEOTIDE SEQUENCE [LARGE SCALE GENOMIC DNA]</scope>
    <source>
        <strain evidence="3">TBRC 1826</strain>
    </source>
</reference>
<evidence type="ECO:0000259" key="1">
    <source>
        <dbReference type="Pfam" id="PF21806"/>
    </source>
</evidence>
<evidence type="ECO:0000313" key="2">
    <source>
        <dbReference type="EMBL" id="MFC3997911.1"/>
    </source>
</evidence>
<dbReference type="Pfam" id="PF21806">
    <property type="entry name" value="DUF6879"/>
    <property type="match status" value="1"/>
</dbReference>
<dbReference type="InterPro" id="IPR049244">
    <property type="entry name" value="DUF6879"/>
</dbReference>
<protein>
    <submittedName>
        <fullName evidence="2">DUF6879 family protein</fullName>
    </submittedName>
</protein>
<evidence type="ECO:0000313" key="3">
    <source>
        <dbReference type="Proteomes" id="UP001595847"/>
    </source>
</evidence>